<comment type="caution">
    <text evidence="2">The sequence shown here is derived from an EMBL/GenBank/DDBJ whole genome shotgun (WGS) entry which is preliminary data.</text>
</comment>
<evidence type="ECO:0000313" key="2">
    <source>
        <dbReference type="EMBL" id="MFC4030105.1"/>
    </source>
</evidence>
<name>A0ABV8HDY5_9ACTN</name>
<evidence type="ECO:0000256" key="1">
    <source>
        <dbReference type="SAM" id="MobiDB-lite"/>
    </source>
</evidence>
<evidence type="ECO:0000313" key="3">
    <source>
        <dbReference type="Proteomes" id="UP001595765"/>
    </source>
</evidence>
<dbReference type="Proteomes" id="UP001595765">
    <property type="component" value="Unassembled WGS sequence"/>
</dbReference>
<dbReference type="EMBL" id="JBHSBB010000001">
    <property type="protein sequence ID" value="MFC4030105.1"/>
    <property type="molecule type" value="Genomic_DNA"/>
</dbReference>
<feature type="compositionally biased region" description="Basic and acidic residues" evidence="1">
    <location>
        <begin position="55"/>
        <end position="105"/>
    </location>
</feature>
<keyword evidence="2" id="KW-0347">Helicase</keyword>
<dbReference type="RefSeq" id="WP_386425030.1">
    <property type="nucleotide sequence ID" value="NZ_JBHSBB010000001.1"/>
</dbReference>
<organism evidence="2 3">
    <name type="scientific">Streptomyces polygonati</name>
    <dbReference type="NCBI Taxonomy" id="1617087"/>
    <lineage>
        <taxon>Bacteria</taxon>
        <taxon>Bacillati</taxon>
        <taxon>Actinomycetota</taxon>
        <taxon>Actinomycetes</taxon>
        <taxon>Kitasatosporales</taxon>
        <taxon>Streptomycetaceae</taxon>
        <taxon>Streptomyces</taxon>
    </lineage>
</organism>
<sequence>MAHHNRDRRASPERRERGLPTRPDDDALADRTERERVDAGLADYDPGDLPPASDEPGKTRVTESEQYREEKTEIDRETKSGEMDSDGTKARRDRAPYPPTRYEDR</sequence>
<proteinExistence type="predicted"/>
<gene>
    <name evidence="2" type="ORF">ACFO3J_01310</name>
</gene>
<keyword evidence="2" id="KW-0067">ATP-binding</keyword>
<protein>
    <submittedName>
        <fullName evidence="2">DEAD/DEAH box helicase</fullName>
    </submittedName>
</protein>
<feature type="compositionally biased region" description="Basic and acidic residues" evidence="1">
    <location>
        <begin position="8"/>
        <end position="38"/>
    </location>
</feature>
<accession>A0ABV8HDY5</accession>
<dbReference type="GO" id="GO:0004386">
    <property type="term" value="F:helicase activity"/>
    <property type="evidence" value="ECO:0007669"/>
    <property type="project" value="UniProtKB-KW"/>
</dbReference>
<feature type="region of interest" description="Disordered" evidence="1">
    <location>
        <begin position="1"/>
        <end position="105"/>
    </location>
</feature>
<reference evidence="3" key="1">
    <citation type="journal article" date="2019" name="Int. J. Syst. Evol. Microbiol.">
        <title>The Global Catalogue of Microorganisms (GCM) 10K type strain sequencing project: providing services to taxonomists for standard genome sequencing and annotation.</title>
        <authorList>
            <consortium name="The Broad Institute Genomics Platform"/>
            <consortium name="The Broad Institute Genome Sequencing Center for Infectious Disease"/>
            <person name="Wu L."/>
            <person name="Ma J."/>
        </authorList>
    </citation>
    <scope>NUCLEOTIDE SEQUENCE [LARGE SCALE GENOMIC DNA]</scope>
    <source>
        <strain evidence="3">CGMCC 4.7237</strain>
    </source>
</reference>
<keyword evidence="2" id="KW-0547">Nucleotide-binding</keyword>
<keyword evidence="2" id="KW-0378">Hydrolase</keyword>
<keyword evidence="3" id="KW-1185">Reference proteome</keyword>